<proteinExistence type="inferred from homology"/>
<evidence type="ECO:0000256" key="9">
    <source>
        <dbReference type="ARBA" id="ARBA00023270"/>
    </source>
</evidence>
<dbReference type="AlphaFoldDB" id="A0A318KUT2"/>
<evidence type="ECO:0000313" key="12">
    <source>
        <dbReference type="EMBL" id="PXX79465.1"/>
    </source>
</evidence>
<keyword evidence="6 11" id="KW-0963">Cytoplasm</keyword>
<dbReference type="GO" id="GO:0005737">
    <property type="term" value="C:cytoplasm"/>
    <property type="evidence" value="ECO:0007669"/>
    <property type="project" value="UniProtKB-SubCell"/>
</dbReference>
<dbReference type="EMBL" id="QJKI01000006">
    <property type="protein sequence ID" value="PXX79465.1"/>
    <property type="molecule type" value="Genomic_DNA"/>
</dbReference>
<comment type="subcellular location">
    <subcellularLocation>
        <location evidence="2 11">Cytoplasm</location>
    </subcellularLocation>
</comment>
<keyword evidence="7 11" id="KW-0808">Transferase</keyword>
<feature type="active site" description="Schiff-base intermediate with substrate" evidence="11">
    <location>
        <position position="140"/>
    </location>
</feature>
<dbReference type="EC" id="2.2.1.2" evidence="5 11"/>
<sequence length="353" mass="37900">MNRLQAIRPFGQRIWLDNLSRDLLRSGELSRWIDEDGIAGVTSNPAIFHKAIRDDVRYVSALQALKALPDLDAEQRYEQLVIPDIQAACDLLEPQYRASQGDDGYVSLEVSPALAHDAEGTVDAARRLWTAIDRPNAMIKIPATAAGVTALATLIREGINVNVTLLFSRTQVEATWAAYEAGLAARLADGQALGRVRSVASFFLSRIDSLLDPQLPEALRGKAAVALARDVYAAWQARLDSPLWARLRQAGAQPQWLLWASTGTKNPAYSDVLYVESLIGGQTVNTVPDATLLAFRDHGEAAATLAADPAGARAVLAAVAAAGVDLEAVGERLQVDGLKLFDDAFAALLALTA</sequence>
<evidence type="ECO:0000256" key="11">
    <source>
        <dbReference type="HAMAP-Rule" id="MF_00493"/>
    </source>
</evidence>
<comment type="caution">
    <text evidence="12">The sequence shown here is derived from an EMBL/GenBank/DDBJ whole genome shotgun (WGS) entry which is preliminary data.</text>
</comment>
<keyword evidence="9 11" id="KW-0704">Schiff base</keyword>
<dbReference type="OrthoDB" id="9809101at2"/>
<evidence type="ECO:0000256" key="4">
    <source>
        <dbReference type="ARBA" id="ARBA00008426"/>
    </source>
</evidence>
<gene>
    <name evidence="11" type="primary">tal</name>
    <name evidence="12" type="ORF">DFR34_106101</name>
</gene>
<dbReference type="Proteomes" id="UP000247555">
    <property type="component" value="Unassembled WGS sequence"/>
</dbReference>
<dbReference type="RefSeq" id="WP_110390377.1">
    <property type="nucleotide sequence ID" value="NZ_QJKI01000006.1"/>
</dbReference>
<dbReference type="SUPFAM" id="SSF51569">
    <property type="entry name" value="Aldolase"/>
    <property type="match status" value="1"/>
</dbReference>
<evidence type="ECO:0000256" key="10">
    <source>
        <dbReference type="ARBA" id="ARBA00048810"/>
    </source>
</evidence>
<evidence type="ECO:0000256" key="6">
    <source>
        <dbReference type="ARBA" id="ARBA00022490"/>
    </source>
</evidence>
<comment type="pathway">
    <text evidence="3 11">Carbohydrate degradation; pentose phosphate pathway; D-glyceraldehyde 3-phosphate and beta-D-fructose 6-phosphate from D-ribose 5-phosphate and D-xylulose 5-phosphate (non-oxidative stage): step 2/3.</text>
</comment>
<dbReference type="PROSITE" id="PS01054">
    <property type="entry name" value="TRANSALDOLASE_1"/>
    <property type="match status" value="1"/>
</dbReference>
<dbReference type="CDD" id="cd00955">
    <property type="entry name" value="Transaldolase_like"/>
    <property type="match status" value="1"/>
</dbReference>
<dbReference type="Gene3D" id="3.20.20.70">
    <property type="entry name" value="Aldolase class I"/>
    <property type="match status" value="1"/>
</dbReference>
<dbReference type="HAMAP" id="MF_00493">
    <property type="entry name" value="Transaldolase_2"/>
    <property type="match status" value="1"/>
</dbReference>
<evidence type="ECO:0000256" key="3">
    <source>
        <dbReference type="ARBA" id="ARBA00004857"/>
    </source>
</evidence>
<evidence type="ECO:0000256" key="5">
    <source>
        <dbReference type="ARBA" id="ARBA00013151"/>
    </source>
</evidence>
<dbReference type="InterPro" id="IPR013785">
    <property type="entry name" value="Aldolase_TIM"/>
</dbReference>
<evidence type="ECO:0000256" key="8">
    <source>
        <dbReference type="ARBA" id="ARBA00023126"/>
    </source>
</evidence>
<evidence type="ECO:0000256" key="2">
    <source>
        <dbReference type="ARBA" id="ARBA00004496"/>
    </source>
</evidence>
<evidence type="ECO:0000256" key="1">
    <source>
        <dbReference type="ARBA" id="ARBA00003518"/>
    </source>
</evidence>
<dbReference type="NCBIfam" id="TIGR00876">
    <property type="entry name" value="tal_mycobact"/>
    <property type="match status" value="1"/>
</dbReference>
<evidence type="ECO:0000256" key="7">
    <source>
        <dbReference type="ARBA" id="ARBA00022679"/>
    </source>
</evidence>
<organism evidence="12 13">
    <name type="scientific">Rivihabitans pingtungensis</name>
    <dbReference type="NCBI Taxonomy" id="1054498"/>
    <lineage>
        <taxon>Bacteria</taxon>
        <taxon>Pseudomonadati</taxon>
        <taxon>Pseudomonadota</taxon>
        <taxon>Betaproteobacteria</taxon>
        <taxon>Neisseriales</taxon>
        <taxon>Aquaspirillaceae</taxon>
        <taxon>Rivihabitans</taxon>
    </lineage>
</organism>
<accession>A0A318KUT2</accession>
<evidence type="ECO:0000313" key="13">
    <source>
        <dbReference type="Proteomes" id="UP000247555"/>
    </source>
</evidence>
<dbReference type="InterPro" id="IPR018225">
    <property type="entry name" value="Transaldolase_AS"/>
</dbReference>
<dbReference type="NCBIfam" id="NF002881">
    <property type="entry name" value="PRK03343.1"/>
    <property type="match status" value="1"/>
</dbReference>
<name>A0A318KUT2_9NEIS</name>
<dbReference type="Pfam" id="PF00923">
    <property type="entry name" value="TAL_FSA"/>
    <property type="match status" value="1"/>
</dbReference>
<protein>
    <recommendedName>
        <fullName evidence="5 11">Transaldolase</fullName>
        <ecNumber evidence="5 11">2.2.1.2</ecNumber>
    </recommendedName>
</protein>
<comment type="similarity">
    <text evidence="4 11">Belongs to the transaldolase family. Type 2 subfamily.</text>
</comment>
<dbReference type="PIRSF" id="PIRSF036915">
    <property type="entry name" value="Trnald_Bac_Plnt"/>
    <property type="match status" value="1"/>
</dbReference>
<comment type="catalytic activity">
    <reaction evidence="10 11">
        <text>D-sedoheptulose 7-phosphate + D-glyceraldehyde 3-phosphate = D-erythrose 4-phosphate + beta-D-fructose 6-phosphate</text>
        <dbReference type="Rhea" id="RHEA:17053"/>
        <dbReference type="ChEBI" id="CHEBI:16897"/>
        <dbReference type="ChEBI" id="CHEBI:57483"/>
        <dbReference type="ChEBI" id="CHEBI:57634"/>
        <dbReference type="ChEBI" id="CHEBI:59776"/>
        <dbReference type="EC" id="2.2.1.2"/>
    </reaction>
</comment>
<dbReference type="GO" id="GO:0006098">
    <property type="term" value="P:pentose-phosphate shunt"/>
    <property type="evidence" value="ECO:0007669"/>
    <property type="project" value="UniProtKB-UniRule"/>
</dbReference>
<dbReference type="GO" id="GO:0004801">
    <property type="term" value="F:transaldolase activity"/>
    <property type="evidence" value="ECO:0007669"/>
    <property type="project" value="UniProtKB-UniRule"/>
</dbReference>
<dbReference type="GO" id="GO:0005975">
    <property type="term" value="P:carbohydrate metabolic process"/>
    <property type="evidence" value="ECO:0007669"/>
    <property type="project" value="InterPro"/>
</dbReference>
<comment type="function">
    <text evidence="1 11">Transaldolase is important for the balance of metabolites in the pentose-phosphate pathway.</text>
</comment>
<dbReference type="InterPro" id="IPR001585">
    <property type="entry name" value="TAL/FSA"/>
</dbReference>
<dbReference type="UniPathway" id="UPA00115">
    <property type="reaction ID" value="UER00414"/>
</dbReference>
<dbReference type="PANTHER" id="PTHR10683:SF31">
    <property type="entry name" value="TRANSALDOLASE"/>
    <property type="match status" value="1"/>
</dbReference>
<dbReference type="InterPro" id="IPR004732">
    <property type="entry name" value="Transaldolase_2"/>
</dbReference>
<keyword evidence="13" id="KW-1185">Reference proteome</keyword>
<keyword evidence="8 11" id="KW-0570">Pentose shunt</keyword>
<reference evidence="12 13" key="1">
    <citation type="submission" date="2018-05" db="EMBL/GenBank/DDBJ databases">
        <title>Genomic Encyclopedia of Type Strains, Phase IV (KMG-IV): sequencing the most valuable type-strain genomes for metagenomic binning, comparative biology and taxonomic classification.</title>
        <authorList>
            <person name="Goeker M."/>
        </authorList>
    </citation>
    <scope>NUCLEOTIDE SEQUENCE [LARGE SCALE GENOMIC DNA]</scope>
    <source>
        <strain evidence="12 13">DSM 29661</strain>
    </source>
</reference>
<dbReference type="PANTHER" id="PTHR10683">
    <property type="entry name" value="TRANSALDOLASE"/>
    <property type="match status" value="1"/>
</dbReference>